<accession>A0ABT7T1H2</accession>
<dbReference type="EMBL" id="JAUCBP010000014">
    <property type="protein sequence ID" value="MDM7862299.1"/>
    <property type="molecule type" value="Genomic_DNA"/>
</dbReference>
<evidence type="ECO:0000313" key="3">
    <source>
        <dbReference type="Proteomes" id="UP001234343"/>
    </source>
</evidence>
<keyword evidence="3" id="KW-1185">Reference proteome</keyword>
<sequence length="125" mass="14290">MMYKKKVKDKDYTPNHFSVKNRLTRLCLILVLLIYGGYGMINGELYLSYQRAEITLQGPSIYLAFASFCIGAIYLGLAIVDHYDKRNNEHEYRRLEAIFKGLAILILLVALCTHISYTFGIQSGT</sequence>
<feature type="transmembrane region" description="Helical" evidence="1">
    <location>
        <begin position="23"/>
        <end position="41"/>
    </location>
</feature>
<comment type="caution">
    <text evidence="2">The sequence shown here is derived from an EMBL/GenBank/DDBJ whole genome shotgun (WGS) entry which is preliminary data.</text>
</comment>
<protein>
    <recommendedName>
        <fullName evidence="4">DUF4234 domain-containing protein</fullName>
    </recommendedName>
</protein>
<name>A0ABT7T1H2_9ALTE</name>
<dbReference type="Proteomes" id="UP001234343">
    <property type="component" value="Unassembled WGS sequence"/>
</dbReference>
<organism evidence="2 3">
    <name type="scientific">Alteromonas arenosi</name>
    <dbReference type="NCBI Taxonomy" id="3055817"/>
    <lineage>
        <taxon>Bacteria</taxon>
        <taxon>Pseudomonadati</taxon>
        <taxon>Pseudomonadota</taxon>
        <taxon>Gammaproteobacteria</taxon>
        <taxon>Alteromonadales</taxon>
        <taxon>Alteromonadaceae</taxon>
        <taxon>Alteromonas/Salinimonas group</taxon>
        <taxon>Alteromonas</taxon>
    </lineage>
</organism>
<evidence type="ECO:0008006" key="4">
    <source>
        <dbReference type="Google" id="ProtNLM"/>
    </source>
</evidence>
<reference evidence="2 3" key="1">
    <citation type="submission" date="2023-06" db="EMBL/GenBank/DDBJ databases">
        <title>Alteromonas sp. ASW11-36 isolated from intertidal sand.</title>
        <authorList>
            <person name="Li Y."/>
        </authorList>
    </citation>
    <scope>NUCLEOTIDE SEQUENCE [LARGE SCALE GENOMIC DNA]</scope>
    <source>
        <strain evidence="2 3">ASW11-36</strain>
    </source>
</reference>
<dbReference type="RefSeq" id="WP_289367221.1">
    <property type="nucleotide sequence ID" value="NZ_JAUCBP010000014.1"/>
</dbReference>
<proteinExistence type="predicted"/>
<evidence type="ECO:0000313" key="2">
    <source>
        <dbReference type="EMBL" id="MDM7862299.1"/>
    </source>
</evidence>
<feature type="transmembrane region" description="Helical" evidence="1">
    <location>
        <begin position="61"/>
        <end position="80"/>
    </location>
</feature>
<feature type="transmembrane region" description="Helical" evidence="1">
    <location>
        <begin position="101"/>
        <end position="119"/>
    </location>
</feature>
<keyword evidence="1" id="KW-0812">Transmembrane</keyword>
<keyword evidence="1" id="KW-0472">Membrane</keyword>
<gene>
    <name evidence="2" type="ORF">QTP81_16955</name>
</gene>
<keyword evidence="1" id="KW-1133">Transmembrane helix</keyword>
<evidence type="ECO:0000256" key="1">
    <source>
        <dbReference type="SAM" id="Phobius"/>
    </source>
</evidence>